<keyword evidence="2" id="KW-0808">Transferase</keyword>
<organism evidence="5 6">
    <name type="scientific">Methanocaldococcus infernus (strain DSM 11812 / JCM 15783 / ME)</name>
    <dbReference type="NCBI Taxonomy" id="573063"/>
    <lineage>
        <taxon>Archaea</taxon>
        <taxon>Methanobacteriati</taxon>
        <taxon>Methanobacteriota</taxon>
        <taxon>Methanomada group</taxon>
        <taxon>Methanococci</taxon>
        <taxon>Methanococcales</taxon>
        <taxon>Methanocaldococcaceae</taxon>
        <taxon>Methanocaldococcus</taxon>
    </lineage>
</organism>
<dbReference type="Gene3D" id="3.40.630.30">
    <property type="match status" value="1"/>
</dbReference>
<dbReference type="FunFam" id="3.40.630.30:FF:000282">
    <property type="entry name" value="GCN5-related N-acetyltransferase"/>
    <property type="match status" value="1"/>
</dbReference>
<proteinExistence type="inferred from homology"/>
<dbReference type="InterPro" id="IPR000182">
    <property type="entry name" value="GNAT_dom"/>
</dbReference>
<dbReference type="AlphaFoldDB" id="D5VTB5"/>
<feature type="domain" description="N-acetyltransferase" evidence="4">
    <location>
        <begin position="71"/>
        <end position="223"/>
    </location>
</feature>
<evidence type="ECO:0000259" key="4">
    <source>
        <dbReference type="PROSITE" id="PS51186"/>
    </source>
</evidence>
<dbReference type="Proteomes" id="UP000002061">
    <property type="component" value="Chromosome"/>
</dbReference>
<evidence type="ECO:0000313" key="5">
    <source>
        <dbReference type="EMBL" id="ADG13818.1"/>
    </source>
</evidence>
<dbReference type="NCBIfam" id="NF011470">
    <property type="entry name" value="PRK14887.1"/>
    <property type="match status" value="1"/>
</dbReference>
<dbReference type="eggNOG" id="arCOG00826">
    <property type="taxonomic scope" value="Archaea"/>
</dbReference>
<dbReference type="HOGENOM" id="CLU_013985_36_0_2"/>
<dbReference type="EMBL" id="CP002009">
    <property type="protein sequence ID" value="ADG13818.1"/>
    <property type="molecule type" value="Genomic_DNA"/>
</dbReference>
<keyword evidence="6" id="KW-1185">Reference proteome</keyword>
<evidence type="ECO:0000313" key="6">
    <source>
        <dbReference type="Proteomes" id="UP000002061"/>
    </source>
</evidence>
<dbReference type="InterPro" id="IPR050276">
    <property type="entry name" value="MshD_Acetyltransferase"/>
</dbReference>
<dbReference type="PANTHER" id="PTHR43617">
    <property type="entry name" value="L-AMINO ACID N-ACETYLTRANSFERASE"/>
    <property type="match status" value="1"/>
</dbReference>
<dbReference type="CDD" id="cd04301">
    <property type="entry name" value="NAT_SF"/>
    <property type="match status" value="1"/>
</dbReference>
<dbReference type="GO" id="GO:0016747">
    <property type="term" value="F:acyltransferase activity, transferring groups other than amino-acyl groups"/>
    <property type="evidence" value="ECO:0007669"/>
    <property type="project" value="InterPro"/>
</dbReference>
<comment type="similarity">
    <text evidence="1">Belongs to the acetyltransferase family.</text>
</comment>
<name>D5VTB5_METIM</name>
<dbReference type="KEGG" id="mif:Metin_1165"/>
<dbReference type="STRING" id="573063.Metin_1165"/>
<sequence length="223" mass="26940">MVVMIEAKLFLNIPKEVKEALSIDNYKEKDFLFEVNDEIHIKTKNIGSLKATLDDFFRCLDVALKTYQLIIKIRKVKPEDLETFLELYYKAYRGFDKYYYKKKRWAKWYFKWLMKRDEDGFLVLEYCNKPIGFIGVDCNWVSNIEKREVAEIHEIFVDPDYRGRGFGKLLINKAIEYAKKRGRDFIELWVGVENKEGQKFYERLGFKKDVIIKDWLRMYKVIE</sequence>
<dbReference type="SUPFAM" id="SSF55729">
    <property type="entry name" value="Acyl-CoA N-acyltransferases (Nat)"/>
    <property type="match status" value="1"/>
</dbReference>
<accession>D5VTB5</accession>
<dbReference type="OrthoDB" id="38613at2157"/>
<dbReference type="PROSITE" id="PS51186">
    <property type="entry name" value="GNAT"/>
    <property type="match status" value="1"/>
</dbReference>
<keyword evidence="3" id="KW-0012">Acyltransferase</keyword>
<evidence type="ECO:0000256" key="3">
    <source>
        <dbReference type="ARBA" id="ARBA00023315"/>
    </source>
</evidence>
<evidence type="ECO:0000256" key="1">
    <source>
        <dbReference type="ARBA" id="ARBA00008694"/>
    </source>
</evidence>
<dbReference type="Pfam" id="PF00583">
    <property type="entry name" value="Acetyltransf_1"/>
    <property type="match status" value="1"/>
</dbReference>
<dbReference type="InterPro" id="IPR016181">
    <property type="entry name" value="Acyl_CoA_acyltransferase"/>
</dbReference>
<reference evidence="5" key="1">
    <citation type="submission" date="2010-04" db="EMBL/GenBank/DDBJ databases">
        <title>Complete sequence of Methanocaldococcus infernus ME.</title>
        <authorList>
            <consortium name="US DOE Joint Genome Institute"/>
            <person name="Lucas S."/>
            <person name="Copeland A."/>
            <person name="Lapidus A."/>
            <person name="Cheng J.-F."/>
            <person name="Bruce D."/>
            <person name="Goodwin L."/>
            <person name="Pitluck S."/>
            <person name="Munk A.C."/>
            <person name="Detter J.C."/>
            <person name="Han C."/>
            <person name="Tapia R."/>
            <person name="Land M."/>
            <person name="Hauser L."/>
            <person name="Kyrpides N."/>
            <person name="Mikhailova N."/>
            <person name="Sieprawska-Lupa M."/>
            <person name="Whitman W.B."/>
            <person name="Woyke T."/>
        </authorList>
    </citation>
    <scope>NUCLEOTIDE SEQUENCE [LARGE SCALE GENOMIC DNA]</scope>
    <source>
        <strain evidence="5">ME</strain>
    </source>
</reference>
<protein>
    <submittedName>
        <fullName evidence="5">GCN5-related N-acetyltransferase</fullName>
    </submittedName>
</protein>
<evidence type="ECO:0000256" key="2">
    <source>
        <dbReference type="ARBA" id="ARBA00022679"/>
    </source>
</evidence>
<dbReference type="eggNOG" id="arCOG01354">
    <property type="taxonomic scope" value="Archaea"/>
</dbReference>
<gene>
    <name evidence="5" type="ordered locus">Metin_1165</name>
</gene>